<keyword evidence="2 14" id="KW-0813">Transport</keyword>
<evidence type="ECO:0000313" key="18">
    <source>
        <dbReference type="Proteomes" id="UP000546464"/>
    </source>
</evidence>
<dbReference type="GO" id="GO:0012505">
    <property type="term" value="C:endomembrane system"/>
    <property type="evidence" value="ECO:0007669"/>
    <property type="project" value="UniProtKB-SubCell"/>
</dbReference>
<comment type="subunit">
    <text evidence="14">F-type ATPases have 2 components, F(1) - the catalytic core - and F(0) - the membrane proton channel. F(1) has five subunits: alpha(3), beta(3), gamma(1), delta(1), epsilon(1). F(0) has three main subunits: a(1), b(2) and c(10-14). The alpha and beta chains form an alternating ring which encloses part of the gamma chain. F(1) is attached to F(0) by a central stalk formed by the gamma and epsilon chains, while a peripheral stalk is formed by the delta and b chains.</text>
</comment>
<proteinExistence type="inferred from homology"/>
<evidence type="ECO:0000256" key="11">
    <source>
        <dbReference type="ARBA" id="ARBA00025614"/>
    </source>
</evidence>
<sequence>MIDLLPNLIAAAAEVSHGAAESGTVVEKLASTFHVEWHLLLAQGINFIVVAFVLWKFAFKPVVATLETRKKKIEDGLQYAEEMKARLAEAEKQYAEKMKEAAIEGAQIIEEARENAKTYLEKQTQEAVTKAEGIVAKGRESVELERKQMLSELRREVAHLVVQTSGKVLNRDLSAEEKSRFNETAAKELYGKN</sequence>
<evidence type="ECO:0000256" key="4">
    <source>
        <dbReference type="ARBA" id="ARBA00022692"/>
    </source>
</evidence>
<dbReference type="Pfam" id="PF00430">
    <property type="entry name" value="ATP-synt_B"/>
    <property type="match status" value="1"/>
</dbReference>
<protein>
    <recommendedName>
        <fullName evidence="14">ATP synthase subunit b</fullName>
    </recommendedName>
    <alternativeName>
        <fullName evidence="14">ATP synthase F(0) sector subunit b</fullName>
    </alternativeName>
    <alternativeName>
        <fullName evidence="14">ATPase subunit I</fullName>
    </alternativeName>
    <alternativeName>
        <fullName evidence="14">F-type ATPase subunit b</fullName>
        <shortName evidence="14">F-ATPase subunit b</shortName>
    </alternativeName>
</protein>
<accession>A0A842HIV1</accession>
<dbReference type="PANTHER" id="PTHR33445">
    <property type="entry name" value="ATP SYNTHASE SUBUNIT B', CHLOROPLASTIC"/>
    <property type="match status" value="1"/>
</dbReference>
<dbReference type="InterPro" id="IPR028987">
    <property type="entry name" value="ATP_synth_B-like_membr_sf"/>
</dbReference>
<keyword evidence="16" id="KW-0175">Coiled coil</keyword>
<keyword evidence="3 14" id="KW-0138">CF(0)</keyword>
<dbReference type="CDD" id="cd06503">
    <property type="entry name" value="ATP-synt_Fo_b"/>
    <property type="match status" value="1"/>
</dbReference>
<evidence type="ECO:0000256" key="13">
    <source>
        <dbReference type="ARBA" id="ARBA00037847"/>
    </source>
</evidence>
<keyword evidence="7 14" id="KW-0406">Ion transport</keyword>
<dbReference type="InterPro" id="IPR050059">
    <property type="entry name" value="ATP_synthase_B_chain"/>
</dbReference>
<dbReference type="HAMAP" id="MF_01398">
    <property type="entry name" value="ATP_synth_b_bprime"/>
    <property type="match status" value="1"/>
</dbReference>
<dbReference type="SUPFAM" id="SSF81573">
    <property type="entry name" value="F1F0 ATP synthase subunit B, membrane domain"/>
    <property type="match status" value="1"/>
</dbReference>
<dbReference type="PANTHER" id="PTHR33445:SF2">
    <property type="entry name" value="ATP SYNTHASE SUBUNIT B', CHLOROPLASTIC"/>
    <property type="match status" value="1"/>
</dbReference>
<evidence type="ECO:0000256" key="10">
    <source>
        <dbReference type="ARBA" id="ARBA00025198"/>
    </source>
</evidence>
<name>A0A842HIV1_9BACT</name>
<evidence type="ECO:0000256" key="12">
    <source>
        <dbReference type="ARBA" id="ARBA00026054"/>
    </source>
</evidence>
<dbReference type="RefSeq" id="WP_185676468.1">
    <property type="nucleotide sequence ID" value="NZ_JACHVB010000043.1"/>
</dbReference>
<feature type="coiled-coil region" evidence="16">
    <location>
        <begin position="73"/>
        <end position="100"/>
    </location>
</feature>
<comment type="function">
    <text evidence="10 14">F(1)F(0) ATP synthase produces ATP from ADP in the presence of a proton or sodium gradient. F-type ATPases consist of two structural domains, F(1) containing the extramembraneous catalytic core and F(0) containing the membrane proton channel, linked together by a central stalk and a peripheral stalk. During catalysis, ATP synthesis in the catalytic domain of F(1) is coupled via a rotary mechanism of the central stalk subunits to proton translocation.</text>
</comment>
<dbReference type="Gene3D" id="1.20.5.620">
    <property type="entry name" value="F1F0 ATP synthase subunit B, membrane domain"/>
    <property type="match status" value="1"/>
</dbReference>
<evidence type="ECO:0000256" key="3">
    <source>
        <dbReference type="ARBA" id="ARBA00022547"/>
    </source>
</evidence>
<keyword evidence="5 14" id="KW-0375">Hydrogen ion transport</keyword>
<organism evidence="17 18">
    <name type="scientific">Ruficoccus amylovorans</name>
    <dbReference type="NCBI Taxonomy" id="1804625"/>
    <lineage>
        <taxon>Bacteria</taxon>
        <taxon>Pseudomonadati</taxon>
        <taxon>Verrucomicrobiota</taxon>
        <taxon>Opitutia</taxon>
        <taxon>Puniceicoccales</taxon>
        <taxon>Cerasicoccaceae</taxon>
        <taxon>Ruficoccus</taxon>
    </lineage>
</organism>
<keyword evidence="6 14" id="KW-1133">Transmembrane helix</keyword>
<keyword evidence="18" id="KW-1185">Reference proteome</keyword>
<evidence type="ECO:0000256" key="5">
    <source>
        <dbReference type="ARBA" id="ARBA00022781"/>
    </source>
</evidence>
<dbReference type="Proteomes" id="UP000546464">
    <property type="component" value="Unassembled WGS sequence"/>
</dbReference>
<comment type="caution">
    <text evidence="17">The sequence shown here is derived from an EMBL/GenBank/DDBJ whole genome shotgun (WGS) entry which is preliminary data.</text>
</comment>
<keyword evidence="14" id="KW-1003">Cell membrane</keyword>
<evidence type="ECO:0000256" key="1">
    <source>
        <dbReference type="ARBA" id="ARBA00005513"/>
    </source>
</evidence>
<evidence type="ECO:0000256" key="6">
    <source>
        <dbReference type="ARBA" id="ARBA00022989"/>
    </source>
</evidence>
<dbReference type="EMBL" id="JACHVB010000043">
    <property type="protein sequence ID" value="MBC2595516.1"/>
    <property type="molecule type" value="Genomic_DNA"/>
</dbReference>
<keyword evidence="9 14" id="KW-0066">ATP synthesis</keyword>
<gene>
    <name evidence="14 17" type="primary">atpF</name>
    <name evidence="17" type="ORF">H5P28_14715</name>
</gene>
<dbReference type="GO" id="GO:0045259">
    <property type="term" value="C:proton-transporting ATP synthase complex"/>
    <property type="evidence" value="ECO:0007669"/>
    <property type="project" value="UniProtKB-KW"/>
</dbReference>
<dbReference type="GO" id="GO:0046961">
    <property type="term" value="F:proton-transporting ATPase activity, rotational mechanism"/>
    <property type="evidence" value="ECO:0007669"/>
    <property type="project" value="TreeGrafter"/>
</dbReference>
<evidence type="ECO:0000313" key="17">
    <source>
        <dbReference type="EMBL" id="MBC2595516.1"/>
    </source>
</evidence>
<comment type="subcellular location">
    <subcellularLocation>
        <location evidence="14">Cell membrane</location>
        <topology evidence="14">Single-pass membrane protein</topology>
    </subcellularLocation>
    <subcellularLocation>
        <location evidence="13">Endomembrane system</location>
        <topology evidence="13">Single-pass membrane protein</topology>
    </subcellularLocation>
</comment>
<keyword evidence="8 14" id="KW-0472">Membrane</keyword>
<dbReference type="NCBIfam" id="TIGR01144">
    <property type="entry name" value="ATP_synt_b"/>
    <property type="match status" value="1"/>
</dbReference>
<dbReference type="GO" id="GO:0046933">
    <property type="term" value="F:proton-transporting ATP synthase activity, rotational mechanism"/>
    <property type="evidence" value="ECO:0007669"/>
    <property type="project" value="UniProtKB-UniRule"/>
</dbReference>
<evidence type="ECO:0000256" key="16">
    <source>
        <dbReference type="SAM" id="Coils"/>
    </source>
</evidence>
<evidence type="ECO:0000256" key="8">
    <source>
        <dbReference type="ARBA" id="ARBA00023136"/>
    </source>
</evidence>
<evidence type="ECO:0000256" key="7">
    <source>
        <dbReference type="ARBA" id="ARBA00023065"/>
    </source>
</evidence>
<evidence type="ECO:0000256" key="9">
    <source>
        <dbReference type="ARBA" id="ARBA00023310"/>
    </source>
</evidence>
<dbReference type="InterPro" id="IPR002146">
    <property type="entry name" value="ATP_synth_b/b'su_bac/chlpt"/>
</dbReference>
<comment type="similarity">
    <text evidence="1 14 15">Belongs to the ATPase B chain family.</text>
</comment>
<dbReference type="GO" id="GO:0005886">
    <property type="term" value="C:plasma membrane"/>
    <property type="evidence" value="ECO:0007669"/>
    <property type="project" value="UniProtKB-SubCell"/>
</dbReference>
<evidence type="ECO:0000256" key="14">
    <source>
        <dbReference type="HAMAP-Rule" id="MF_01398"/>
    </source>
</evidence>
<evidence type="ECO:0000256" key="15">
    <source>
        <dbReference type="RuleBase" id="RU003848"/>
    </source>
</evidence>
<comment type="function">
    <text evidence="11">Component of the F(0) channel, it forms part of the peripheral stalk, linking F(1) to F(0). The b'-subunit is a diverged and duplicated form of b found in plants and photosynthetic bacteria.</text>
</comment>
<dbReference type="Gene3D" id="6.10.250.1580">
    <property type="match status" value="1"/>
</dbReference>
<feature type="transmembrane region" description="Helical" evidence="14">
    <location>
        <begin position="37"/>
        <end position="59"/>
    </location>
</feature>
<keyword evidence="4 14" id="KW-0812">Transmembrane</keyword>
<comment type="subunit">
    <text evidence="12">F-type ATPases have 2 components, F(1) - the catalytic core - and F(0) - the membrane proton channel. F(1) has five subunits: alpha(3), beta(3), gamma(1), delta(1), epsilon(1). F(0) has four main subunits: a(1), b(2) and c(10-14). The alpha and beta chains form an alternating ring which encloses part of the gamma chain. F(1) is attached to F(0) by a central stalk formed by the gamma and epsilon chains, while a peripheral stalk is formed by the delta and b chains.</text>
</comment>
<evidence type="ECO:0000256" key="2">
    <source>
        <dbReference type="ARBA" id="ARBA00022448"/>
    </source>
</evidence>
<reference evidence="17 18" key="1">
    <citation type="submission" date="2020-07" db="EMBL/GenBank/DDBJ databases">
        <authorList>
            <person name="Feng X."/>
        </authorList>
    </citation>
    <scope>NUCLEOTIDE SEQUENCE [LARGE SCALE GENOMIC DNA]</scope>
    <source>
        <strain evidence="17 18">JCM31066</strain>
    </source>
</reference>
<dbReference type="InterPro" id="IPR005864">
    <property type="entry name" value="ATP_synth_F0_bsu_bac"/>
</dbReference>
<dbReference type="AlphaFoldDB" id="A0A842HIV1"/>